<proteinExistence type="inferred from homology"/>
<evidence type="ECO:0000256" key="8">
    <source>
        <dbReference type="PIRSR" id="PIRSR001123-2"/>
    </source>
</evidence>
<dbReference type="CDD" id="cd05657">
    <property type="entry name" value="M42_glucanase_like"/>
    <property type="match status" value="1"/>
</dbReference>
<accession>A0A2D3NT51</accession>
<evidence type="ECO:0000256" key="7">
    <source>
        <dbReference type="PIRSR" id="PIRSR001123-1"/>
    </source>
</evidence>
<protein>
    <submittedName>
        <fullName evidence="9">Peptidase M42</fullName>
    </submittedName>
</protein>
<dbReference type="GO" id="GO:0006508">
    <property type="term" value="P:proteolysis"/>
    <property type="evidence" value="ECO:0007669"/>
    <property type="project" value="UniProtKB-KW"/>
</dbReference>
<gene>
    <name evidence="9" type="ORF">CTM72_01775</name>
</gene>
<evidence type="ECO:0000256" key="6">
    <source>
        <dbReference type="PIRNR" id="PIRNR001123"/>
    </source>
</evidence>
<dbReference type="InterPro" id="IPR051464">
    <property type="entry name" value="Peptidase_M42_aminopept"/>
</dbReference>
<feature type="binding site" evidence="8">
    <location>
        <position position="242"/>
    </location>
    <ligand>
        <name>Zn(2+)</name>
        <dbReference type="ChEBI" id="CHEBI:29105"/>
        <label>1</label>
    </ligand>
</feature>
<keyword evidence="4 8" id="KW-0479">Metal-binding</keyword>
<comment type="cofactor">
    <cofactor evidence="8">
        <name>a divalent metal cation</name>
        <dbReference type="ChEBI" id="CHEBI:60240"/>
    </cofactor>
    <text evidence="8">Binds 2 divalent metal cations per subunit.</text>
</comment>
<evidence type="ECO:0000256" key="2">
    <source>
        <dbReference type="ARBA" id="ARBA00022438"/>
    </source>
</evidence>
<keyword evidence="2" id="KW-0031">Aminopeptidase</keyword>
<evidence type="ECO:0000313" key="9">
    <source>
        <dbReference type="EMBL" id="ATV58585.1"/>
    </source>
</evidence>
<dbReference type="AlphaFoldDB" id="A0A2D3NT51"/>
<dbReference type="SUPFAM" id="SSF101821">
    <property type="entry name" value="Aminopeptidase/glucanase lid domain"/>
    <property type="match status" value="1"/>
</dbReference>
<dbReference type="PANTHER" id="PTHR32481:SF7">
    <property type="entry name" value="AMINOPEPTIDASE YHFE-RELATED"/>
    <property type="match status" value="1"/>
</dbReference>
<keyword evidence="3" id="KW-0645">Protease</keyword>
<dbReference type="Proteomes" id="UP000230056">
    <property type="component" value="Chromosome"/>
</dbReference>
<feature type="binding site" evidence="8">
    <location>
        <position position="188"/>
    </location>
    <ligand>
        <name>Zn(2+)</name>
        <dbReference type="ChEBI" id="CHEBI:29105"/>
        <label>1</label>
    </ligand>
</feature>
<dbReference type="PANTHER" id="PTHR32481">
    <property type="entry name" value="AMINOPEPTIDASE"/>
    <property type="match status" value="1"/>
</dbReference>
<dbReference type="Gene3D" id="2.40.30.40">
    <property type="entry name" value="Peptidase M42, domain 2"/>
    <property type="match status" value="1"/>
</dbReference>
<dbReference type="Gene3D" id="3.40.630.10">
    <property type="entry name" value="Zn peptidases"/>
    <property type="match status" value="1"/>
</dbReference>
<keyword evidence="5" id="KW-0378">Hydrolase</keyword>
<evidence type="ECO:0000256" key="4">
    <source>
        <dbReference type="ARBA" id="ARBA00022723"/>
    </source>
</evidence>
<dbReference type="InterPro" id="IPR008007">
    <property type="entry name" value="Peptidase_M42"/>
</dbReference>
<feature type="binding site" evidence="8">
    <location>
        <position position="188"/>
    </location>
    <ligand>
        <name>Zn(2+)</name>
        <dbReference type="ChEBI" id="CHEBI:29105"/>
        <label>2</label>
    </ligand>
</feature>
<organism evidence="9 10">
    <name type="scientific">Fusobacterium pseudoperiodonticum</name>
    <dbReference type="NCBI Taxonomy" id="2663009"/>
    <lineage>
        <taxon>Bacteria</taxon>
        <taxon>Fusobacteriati</taxon>
        <taxon>Fusobacteriota</taxon>
        <taxon>Fusobacteriia</taxon>
        <taxon>Fusobacteriales</taxon>
        <taxon>Fusobacteriaceae</taxon>
        <taxon>Fusobacterium</taxon>
    </lineage>
</organism>
<dbReference type="Pfam" id="PF05343">
    <property type="entry name" value="Peptidase_M42"/>
    <property type="match status" value="1"/>
</dbReference>
<comment type="similarity">
    <text evidence="1 6">Belongs to the peptidase M42 family.</text>
</comment>
<name>A0A2D3NT51_9FUSO</name>
<feature type="binding site" evidence="8">
    <location>
        <position position="223"/>
    </location>
    <ligand>
        <name>Zn(2+)</name>
        <dbReference type="ChEBI" id="CHEBI:29105"/>
        <label>2</label>
    </ligand>
</feature>
<feature type="active site" description="Proton acceptor" evidence="7">
    <location>
        <position position="222"/>
    </location>
</feature>
<dbReference type="InterPro" id="IPR023367">
    <property type="entry name" value="Peptidase_M42_dom2"/>
</dbReference>
<reference evidence="9 10" key="1">
    <citation type="submission" date="2017-11" db="EMBL/GenBank/DDBJ databases">
        <title>Genome sequencing of Fusobacterium periodonticum KCOM 1261.</title>
        <authorList>
            <person name="Kook J.-K."/>
            <person name="Park S.-N."/>
            <person name="Lim Y.K."/>
        </authorList>
    </citation>
    <scope>NUCLEOTIDE SEQUENCE [LARGE SCALE GENOMIC DNA]</scope>
    <source>
        <strain evidence="9 10">KCOM 1261</strain>
    </source>
</reference>
<evidence type="ECO:0000256" key="3">
    <source>
        <dbReference type="ARBA" id="ARBA00022670"/>
    </source>
</evidence>
<evidence type="ECO:0000256" key="5">
    <source>
        <dbReference type="ARBA" id="ARBA00022801"/>
    </source>
</evidence>
<feature type="binding site" evidence="8">
    <location>
        <position position="70"/>
    </location>
    <ligand>
        <name>Zn(2+)</name>
        <dbReference type="ChEBI" id="CHEBI:29105"/>
        <label>1</label>
    </ligand>
</feature>
<dbReference type="GO" id="GO:0004177">
    <property type="term" value="F:aminopeptidase activity"/>
    <property type="evidence" value="ECO:0007669"/>
    <property type="project" value="UniProtKB-UniRule"/>
</dbReference>
<dbReference type="PIRSF" id="PIRSF001123">
    <property type="entry name" value="PepA_GA"/>
    <property type="match status" value="1"/>
</dbReference>
<sequence>MNIDLKYTLKKTVELLAIPSPVGYTHNAIEWVRKELESLGVKKYNITKKGALIAYVKGKDSNYKKMISAHVDTLGAVVKKVKKNGRLEITNVGGFAWGSVEGEHVTIHTLSEKTYTGTILPIKASVHVYGDVAREMPRTEETMEIRIDEDVKTDQDVFKLGILQGDFVSLDPRTRVLENGYIKSRYLDDKLCVAQILAYLKYLKDNKLKPRTDLYIYFSNFEEIGHGVSVFPEDLDEFIAVDIGLVAGEDAHGDEKKVNIIAKDSRSPYDYTLRKKLQEAADKNKIQYTIGVHNRYGSDATTAILQGFDFKYACIGPNVDATHHYERCHNDGIIETIKLLIAYL</sequence>
<dbReference type="RefSeq" id="WP_100024277.1">
    <property type="nucleotide sequence ID" value="NZ_CAUSAS010000066.1"/>
</dbReference>
<evidence type="ECO:0000313" key="10">
    <source>
        <dbReference type="Proteomes" id="UP000230056"/>
    </source>
</evidence>
<dbReference type="EMBL" id="CP024699">
    <property type="protein sequence ID" value="ATV58585.1"/>
    <property type="molecule type" value="Genomic_DNA"/>
</dbReference>
<dbReference type="GO" id="GO:0046872">
    <property type="term" value="F:metal ion binding"/>
    <property type="evidence" value="ECO:0007669"/>
    <property type="project" value="UniProtKB-UniRule"/>
</dbReference>
<evidence type="ECO:0000256" key="1">
    <source>
        <dbReference type="ARBA" id="ARBA00006272"/>
    </source>
</evidence>
<dbReference type="SUPFAM" id="SSF53187">
    <property type="entry name" value="Zn-dependent exopeptidases"/>
    <property type="match status" value="1"/>
</dbReference>